<comment type="similarity">
    <text evidence="2 6">Belongs to the acyl-CoA dehydrogenase family.</text>
</comment>
<protein>
    <submittedName>
        <fullName evidence="10">Acyl-CoA dehydrogenase family protein</fullName>
    </submittedName>
</protein>
<dbReference type="RefSeq" id="WP_203007875.1">
    <property type="nucleotide sequence ID" value="NZ_JADWYU010000279.1"/>
</dbReference>
<keyword evidence="5 6" id="KW-0560">Oxidoreductase</keyword>
<dbReference type="InterPro" id="IPR006089">
    <property type="entry name" value="Acyl-CoA_DH_CS"/>
</dbReference>
<dbReference type="GO" id="GO:0003995">
    <property type="term" value="F:acyl-CoA dehydrogenase activity"/>
    <property type="evidence" value="ECO:0007669"/>
    <property type="project" value="InterPro"/>
</dbReference>
<dbReference type="InterPro" id="IPR009100">
    <property type="entry name" value="AcylCoA_DH/oxidase_NM_dom_sf"/>
</dbReference>
<feature type="domain" description="Acyl-CoA oxidase/dehydrogenase middle" evidence="8">
    <location>
        <begin position="122"/>
        <end position="208"/>
    </location>
</feature>
<dbReference type="InterPro" id="IPR009075">
    <property type="entry name" value="AcylCo_DH/oxidase_C"/>
</dbReference>
<evidence type="ECO:0000259" key="9">
    <source>
        <dbReference type="Pfam" id="PF02771"/>
    </source>
</evidence>
<name>A0A937R9M6_9ACTN</name>
<dbReference type="SUPFAM" id="SSF56645">
    <property type="entry name" value="Acyl-CoA dehydrogenase NM domain-like"/>
    <property type="match status" value="1"/>
</dbReference>
<evidence type="ECO:0000256" key="6">
    <source>
        <dbReference type="RuleBase" id="RU362125"/>
    </source>
</evidence>
<feature type="domain" description="Acyl-CoA dehydrogenase/oxidase N-terminal" evidence="9">
    <location>
        <begin position="10"/>
        <end position="118"/>
    </location>
</feature>
<keyword evidence="11" id="KW-1185">Reference proteome</keyword>
<dbReference type="GO" id="GO:0005886">
    <property type="term" value="C:plasma membrane"/>
    <property type="evidence" value="ECO:0007669"/>
    <property type="project" value="TreeGrafter"/>
</dbReference>
<accession>A0A937R9M6</accession>
<keyword evidence="4 6" id="KW-0274">FAD</keyword>
<dbReference type="Gene3D" id="1.20.140.10">
    <property type="entry name" value="Butyryl-CoA Dehydrogenase, subunit A, domain 3"/>
    <property type="match status" value="1"/>
</dbReference>
<dbReference type="InterPro" id="IPR037069">
    <property type="entry name" value="AcylCoA_DH/ox_N_sf"/>
</dbReference>
<keyword evidence="3 6" id="KW-0285">Flavoprotein</keyword>
<dbReference type="AlphaFoldDB" id="A0A937R9M6"/>
<evidence type="ECO:0000256" key="4">
    <source>
        <dbReference type="ARBA" id="ARBA00022827"/>
    </source>
</evidence>
<dbReference type="InterPro" id="IPR013786">
    <property type="entry name" value="AcylCoA_DH/ox_N"/>
</dbReference>
<dbReference type="InterPro" id="IPR052161">
    <property type="entry name" value="Mycobact_Acyl-CoA_DH"/>
</dbReference>
<dbReference type="Pfam" id="PF02771">
    <property type="entry name" value="Acyl-CoA_dh_N"/>
    <property type="match status" value="1"/>
</dbReference>
<dbReference type="InterPro" id="IPR036250">
    <property type="entry name" value="AcylCo_DH-like_C"/>
</dbReference>
<dbReference type="InterPro" id="IPR046373">
    <property type="entry name" value="Acyl-CoA_Oxase/DH_mid-dom_sf"/>
</dbReference>
<evidence type="ECO:0000313" key="11">
    <source>
        <dbReference type="Proteomes" id="UP000604475"/>
    </source>
</evidence>
<dbReference type="Pfam" id="PF00441">
    <property type="entry name" value="Acyl-CoA_dh_1"/>
    <property type="match status" value="1"/>
</dbReference>
<sequence>MDFDADESVAALRAEVRAFLAEELTPELDDRVYRSGVSHDDTFVRRLAERGWVGPGWERADGRRALNPYEVHALVDELTKAEAPVYAISTTEMVANVIRAVGSEALKAEILPRFLRGEVTIALGMTEPEAGSDVAGVRTRARRDGERWIVDGQKMFTTNGHITDYIFLLTRTRPDGPRHAGLTLFLVRLDQPGVEVQAVHTLSGERTNIVYLSEVLVEDRWRIGDVDGGWRALMIALQDEHSAPFSPHLARLLEAVEEWARGCGRIDEPDTQDRLGRWATALEVAQLLELRATWMAVNGQVPVAEGPMSKLFSTESLVRAAEDLTELVGPDALRSRLDPTAVVGGRIEHALRFSLGTTIYAGTSEIQRNIIAQQRCGLPRK</sequence>
<evidence type="ECO:0000256" key="5">
    <source>
        <dbReference type="ARBA" id="ARBA00023002"/>
    </source>
</evidence>
<dbReference type="Pfam" id="PF02770">
    <property type="entry name" value="Acyl-CoA_dh_M"/>
    <property type="match status" value="1"/>
</dbReference>
<dbReference type="SUPFAM" id="SSF47203">
    <property type="entry name" value="Acyl-CoA dehydrogenase C-terminal domain-like"/>
    <property type="match status" value="1"/>
</dbReference>
<dbReference type="Gene3D" id="2.40.110.10">
    <property type="entry name" value="Butyryl-CoA Dehydrogenase, subunit A, domain 2"/>
    <property type="match status" value="1"/>
</dbReference>
<evidence type="ECO:0000313" key="10">
    <source>
        <dbReference type="EMBL" id="MBL7625677.1"/>
    </source>
</evidence>
<evidence type="ECO:0000256" key="2">
    <source>
        <dbReference type="ARBA" id="ARBA00009347"/>
    </source>
</evidence>
<feature type="domain" description="Acyl-CoA dehydrogenase/oxidase C-terminal" evidence="7">
    <location>
        <begin position="256"/>
        <end position="374"/>
    </location>
</feature>
<dbReference type="Proteomes" id="UP000604475">
    <property type="component" value="Unassembled WGS sequence"/>
</dbReference>
<reference evidence="10" key="1">
    <citation type="submission" date="2020-12" db="EMBL/GenBank/DDBJ databases">
        <title>Genomic characterization of non-nitrogen-fixing Frankia strains.</title>
        <authorList>
            <person name="Carlos-Shanley C."/>
            <person name="Guerra T."/>
            <person name="Hahn D."/>
        </authorList>
    </citation>
    <scope>NUCLEOTIDE SEQUENCE</scope>
    <source>
        <strain evidence="10">CN6</strain>
    </source>
</reference>
<dbReference type="InterPro" id="IPR006091">
    <property type="entry name" value="Acyl-CoA_Oxase/DH_mid-dom"/>
</dbReference>
<evidence type="ECO:0000259" key="7">
    <source>
        <dbReference type="Pfam" id="PF00441"/>
    </source>
</evidence>
<evidence type="ECO:0000256" key="3">
    <source>
        <dbReference type="ARBA" id="ARBA00022630"/>
    </source>
</evidence>
<dbReference type="PANTHER" id="PTHR43292">
    <property type="entry name" value="ACYL-COA DEHYDROGENASE"/>
    <property type="match status" value="1"/>
</dbReference>
<evidence type="ECO:0000259" key="8">
    <source>
        <dbReference type="Pfam" id="PF02770"/>
    </source>
</evidence>
<dbReference type="PROSITE" id="PS00072">
    <property type="entry name" value="ACYL_COA_DH_1"/>
    <property type="match status" value="1"/>
</dbReference>
<comment type="cofactor">
    <cofactor evidence="1 6">
        <name>FAD</name>
        <dbReference type="ChEBI" id="CHEBI:57692"/>
    </cofactor>
</comment>
<dbReference type="Gene3D" id="1.10.540.10">
    <property type="entry name" value="Acyl-CoA dehydrogenase/oxidase, N-terminal domain"/>
    <property type="match status" value="1"/>
</dbReference>
<gene>
    <name evidence="10" type="ORF">I7412_00465</name>
</gene>
<organism evidence="10 11">
    <name type="scientific">Frankia nepalensis</name>
    <dbReference type="NCBI Taxonomy" id="1836974"/>
    <lineage>
        <taxon>Bacteria</taxon>
        <taxon>Bacillati</taxon>
        <taxon>Actinomycetota</taxon>
        <taxon>Actinomycetes</taxon>
        <taxon>Frankiales</taxon>
        <taxon>Frankiaceae</taxon>
        <taxon>Frankia</taxon>
    </lineage>
</organism>
<dbReference type="GO" id="GO:0050660">
    <property type="term" value="F:flavin adenine dinucleotide binding"/>
    <property type="evidence" value="ECO:0007669"/>
    <property type="project" value="InterPro"/>
</dbReference>
<evidence type="ECO:0000256" key="1">
    <source>
        <dbReference type="ARBA" id="ARBA00001974"/>
    </source>
</evidence>
<proteinExistence type="inferred from homology"/>
<dbReference type="EMBL" id="JAEACQ010000021">
    <property type="protein sequence ID" value="MBL7625677.1"/>
    <property type="molecule type" value="Genomic_DNA"/>
</dbReference>
<dbReference type="PANTHER" id="PTHR43292:SF4">
    <property type="entry name" value="ACYL-COA DEHYDROGENASE FADE34"/>
    <property type="match status" value="1"/>
</dbReference>
<comment type="caution">
    <text evidence="10">The sequence shown here is derived from an EMBL/GenBank/DDBJ whole genome shotgun (WGS) entry which is preliminary data.</text>
</comment>